<evidence type="ECO:0000256" key="1">
    <source>
        <dbReference type="SAM" id="Phobius"/>
    </source>
</evidence>
<organism evidence="2 3">
    <name type="scientific">Mobilicoccus caccae</name>
    <dbReference type="NCBI Taxonomy" id="1859295"/>
    <lineage>
        <taxon>Bacteria</taxon>
        <taxon>Bacillati</taxon>
        <taxon>Actinomycetota</taxon>
        <taxon>Actinomycetes</taxon>
        <taxon>Micrococcales</taxon>
        <taxon>Dermatophilaceae</taxon>
        <taxon>Mobilicoccus</taxon>
    </lineage>
</organism>
<keyword evidence="1" id="KW-1133">Transmembrane helix</keyword>
<keyword evidence="1" id="KW-0812">Transmembrane</keyword>
<dbReference type="Proteomes" id="UP001157126">
    <property type="component" value="Unassembled WGS sequence"/>
</dbReference>
<feature type="transmembrane region" description="Helical" evidence="1">
    <location>
        <begin position="129"/>
        <end position="148"/>
    </location>
</feature>
<gene>
    <name evidence="2" type="ORF">GCM10025883_01910</name>
</gene>
<keyword evidence="3" id="KW-1185">Reference proteome</keyword>
<protein>
    <recommendedName>
        <fullName evidence="4">DUF1648 domain-containing protein</fullName>
    </recommendedName>
</protein>
<accession>A0ABQ6IM14</accession>
<evidence type="ECO:0000313" key="3">
    <source>
        <dbReference type="Proteomes" id="UP001157126"/>
    </source>
</evidence>
<name>A0ABQ6IM14_9MICO</name>
<feature type="transmembrane region" description="Helical" evidence="1">
    <location>
        <begin position="100"/>
        <end position="123"/>
    </location>
</feature>
<sequence length="158" mass="17563">MTWIVSAVLYLGVIVWGWLVLPADGVAAHMSLSGEVTRYGSRAEFVGTNLGLALLMLGITPALSSAATRGDASMLNMPNKDYWLQPERREATLSLVRTQLWYFLAATNLLIAVMMADIVAISMLGRDVVGPWMLALYLVGTIIWTVWFTRRFRRPEDA</sequence>
<keyword evidence="1" id="KW-0472">Membrane</keyword>
<evidence type="ECO:0000313" key="2">
    <source>
        <dbReference type="EMBL" id="GMA38146.1"/>
    </source>
</evidence>
<dbReference type="EMBL" id="BSUO01000001">
    <property type="protein sequence ID" value="GMA38146.1"/>
    <property type="molecule type" value="Genomic_DNA"/>
</dbReference>
<proteinExistence type="predicted"/>
<comment type="caution">
    <text evidence="2">The sequence shown here is derived from an EMBL/GenBank/DDBJ whole genome shotgun (WGS) entry which is preliminary data.</text>
</comment>
<reference evidence="3" key="1">
    <citation type="journal article" date="2019" name="Int. J. Syst. Evol. Microbiol.">
        <title>The Global Catalogue of Microorganisms (GCM) 10K type strain sequencing project: providing services to taxonomists for standard genome sequencing and annotation.</title>
        <authorList>
            <consortium name="The Broad Institute Genomics Platform"/>
            <consortium name="The Broad Institute Genome Sequencing Center for Infectious Disease"/>
            <person name="Wu L."/>
            <person name="Ma J."/>
        </authorList>
    </citation>
    <scope>NUCLEOTIDE SEQUENCE [LARGE SCALE GENOMIC DNA]</scope>
    <source>
        <strain evidence="3">NBRC 113072</strain>
    </source>
</reference>
<evidence type="ECO:0008006" key="4">
    <source>
        <dbReference type="Google" id="ProtNLM"/>
    </source>
</evidence>
<feature type="transmembrane region" description="Helical" evidence="1">
    <location>
        <begin position="46"/>
        <end position="67"/>
    </location>
</feature>